<dbReference type="EMBL" id="JAIWYP010000003">
    <property type="protein sequence ID" value="KAH3853156.1"/>
    <property type="molecule type" value="Genomic_DNA"/>
</dbReference>
<keyword evidence="2" id="KW-1185">Reference proteome</keyword>
<name>A0A9D4R2Z8_DREPO</name>
<dbReference type="Proteomes" id="UP000828390">
    <property type="component" value="Unassembled WGS sequence"/>
</dbReference>
<evidence type="ECO:0000313" key="1">
    <source>
        <dbReference type="EMBL" id="KAH3853156.1"/>
    </source>
</evidence>
<reference evidence="1" key="2">
    <citation type="submission" date="2020-11" db="EMBL/GenBank/DDBJ databases">
        <authorList>
            <person name="McCartney M.A."/>
            <person name="Auch B."/>
            <person name="Kono T."/>
            <person name="Mallez S."/>
            <person name="Becker A."/>
            <person name="Gohl D.M."/>
            <person name="Silverstein K.A.T."/>
            <person name="Koren S."/>
            <person name="Bechman K.B."/>
            <person name="Herman A."/>
            <person name="Abrahante J.E."/>
            <person name="Garbe J."/>
        </authorList>
    </citation>
    <scope>NUCLEOTIDE SEQUENCE</scope>
    <source>
        <strain evidence="1">Duluth1</strain>
        <tissue evidence="1">Whole animal</tissue>
    </source>
</reference>
<comment type="caution">
    <text evidence="1">The sequence shown here is derived from an EMBL/GenBank/DDBJ whole genome shotgun (WGS) entry which is preliminary data.</text>
</comment>
<accession>A0A9D4R2Z8</accession>
<protein>
    <submittedName>
        <fullName evidence="1">Uncharacterized protein</fullName>
    </submittedName>
</protein>
<dbReference type="AlphaFoldDB" id="A0A9D4R2Z8"/>
<sequence length="108" mass="12133">MFQQKDHSRGPYRNYDPCDLKEAYKAVVKVGTPVEREEKMFSVPITISKDRVKGRVEINILRSGPPTLLTNHLHTTGNNCFNGCIQEHIGGLSTEDCDDETTRLSLVA</sequence>
<reference evidence="1" key="1">
    <citation type="journal article" date="2019" name="bioRxiv">
        <title>The Genome of the Zebra Mussel, Dreissena polymorpha: A Resource for Invasive Species Research.</title>
        <authorList>
            <person name="McCartney M.A."/>
            <person name="Auch B."/>
            <person name="Kono T."/>
            <person name="Mallez S."/>
            <person name="Zhang Y."/>
            <person name="Obille A."/>
            <person name="Becker A."/>
            <person name="Abrahante J.E."/>
            <person name="Garbe J."/>
            <person name="Badalamenti J.P."/>
            <person name="Herman A."/>
            <person name="Mangelson H."/>
            <person name="Liachko I."/>
            <person name="Sullivan S."/>
            <person name="Sone E.D."/>
            <person name="Koren S."/>
            <person name="Silverstein K.A.T."/>
            <person name="Beckman K.B."/>
            <person name="Gohl D.M."/>
        </authorList>
    </citation>
    <scope>NUCLEOTIDE SEQUENCE</scope>
    <source>
        <strain evidence="1">Duluth1</strain>
        <tissue evidence="1">Whole animal</tissue>
    </source>
</reference>
<organism evidence="1 2">
    <name type="scientific">Dreissena polymorpha</name>
    <name type="common">Zebra mussel</name>
    <name type="synonym">Mytilus polymorpha</name>
    <dbReference type="NCBI Taxonomy" id="45954"/>
    <lineage>
        <taxon>Eukaryota</taxon>
        <taxon>Metazoa</taxon>
        <taxon>Spiralia</taxon>
        <taxon>Lophotrochozoa</taxon>
        <taxon>Mollusca</taxon>
        <taxon>Bivalvia</taxon>
        <taxon>Autobranchia</taxon>
        <taxon>Heteroconchia</taxon>
        <taxon>Euheterodonta</taxon>
        <taxon>Imparidentia</taxon>
        <taxon>Neoheterodontei</taxon>
        <taxon>Myida</taxon>
        <taxon>Dreissenoidea</taxon>
        <taxon>Dreissenidae</taxon>
        <taxon>Dreissena</taxon>
    </lineage>
</organism>
<evidence type="ECO:0000313" key="2">
    <source>
        <dbReference type="Proteomes" id="UP000828390"/>
    </source>
</evidence>
<proteinExistence type="predicted"/>
<gene>
    <name evidence="1" type="ORF">DPMN_095678</name>
</gene>